<evidence type="ECO:0000256" key="10">
    <source>
        <dbReference type="PROSITE-ProRule" id="PRU00089"/>
    </source>
</evidence>
<keyword evidence="5" id="KW-0862">Zinc</keyword>
<keyword evidence="2" id="KW-0678">Repressor</keyword>
<dbReference type="FunFam" id="1.20.5.340:FF:000005">
    <property type="entry name" value="Forkhead box P1, isoform CRA_f"/>
    <property type="match status" value="1"/>
</dbReference>
<keyword evidence="14" id="KW-1185">Reference proteome</keyword>
<evidence type="ECO:0000313" key="13">
    <source>
        <dbReference type="Ensembl" id="ENSOKIP00005024895.1"/>
    </source>
</evidence>
<dbReference type="PROSITE" id="PS00658">
    <property type="entry name" value="FORK_HEAD_2"/>
    <property type="match status" value="1"/>
</dbReference>
<dbReference type="InterPro" id="IPR047412">
    <property type="entry name" value="FH_FOXP1_P2"/>
</dbReference>
<dbReference type="GO" id="GO:0005634">
    <property type="term" value="C:nucleus"/>
    <property type="evidence" value="ECO:0007669"/>
    <property type="project" value="UniProtKB-SubCell"/>
</dbReference>
<feature type="compositionally biased region" description="Acidic residues" evidence="11">
    <location>
        <begin position="587"/>
        <end position="603"/>
    </location>
</feature>
<evidence type="ECO:0000256" key="1">
    <source>
        <dbReference type="ARBA" id="ARBA00004123"/>
    </source>
</evidence>
<dbReference type="FunFam" id="1.10.10.10:FF:000010">
    <property type="entry name" value="Forkhead box P2 isoform B"/>
    <property type="match status" value="1"/>
</dbReference>
<dbReference type="Proteomes" id="UP000694557">
    <property type="component" value="Unassembled WGS sequence"/>
</dbReference>
<evidence type="ECO:0000256" key="11">
    <source>
        <dbReference type="SAM" id="MobiDB-lite"/>
    </source>
</evidence>
<feature type="region of interest" description="Disordered" evidence="11">
    <location>
        <begin position="578"/>
        <end position="603"/>
    </location>
</feature>
<dbReference type="Pfam" id="PF00250">
    <property type="entry name" value="Forkhead"/>
    <property type="match status" value="1"/>
</dbReference>
<dbReference type="Gene3D" id="1.10.10.10">
    <property type="entry name" value="Winged helix-like DNA-binding domain superfamily/Winged helix DNA-binding domain"/>
    <property type="match status" value="1"/>
</dbReference>
<dbReference type="GeneTree" id="ENSGT00940000155480"/>
<evidence type="ECO:0000256" key="9">
    <source>
        <dbReference type="ARBA" id="ARBA00023242"/>
    </source>
</evidence>
<keyword evidence="6" id="KW-0805">Transcription regulation</keyword>
<feature type="region of interest" description="Disordered" evidence="11">
    <location>
        <begin position="1"/>
        <end position="47"/>
    </location>
</feature>
<evidence type="ECO:0000256" key="7">
    <source>
        <dbReference type="ARBA" id="ARBA00023125"/>
    </source>
</evidence>
<proteinExistence type="predicted"/>
<reference evidence="13" key="2">
    <citation type="submission" date="2025-09" db="UniProtKB">
        <authorList>
            <consortium name="Ensembl"/>
        </authorList>
    </citation>
    <scope>IDENTIFICATION</scope>
</reference>
<dbReference type="InterPro" id="IPR001766">
    <property type="entry name" value="Fork_head_dom"/>
</dbReference>
<evidence type="ECO:0000256" key="4">
    <source>
        <dbReference type="ARBA" id="ARBA00022771"/>
    </source>
</evidence>
<dbReference type="InterPro" id="IPR036388">
    <property type="entry name" value="WH-like_DNA-bd_sf"/>
</dbReference>
<feature type="DNA-binding region" description="Fork-head" evidence="10">
    <location>
        <begin position="416"/>
        <end position="489"/>
    </location>
</feature>
<comment type="subcellular location">
    <subcellularLocation>
        <location evidence="1 10">Nucleus</location>
    </subcellularLocation>
</comment>
<dbReference type="GO" id="GO:0008270">
    <property type="term" value="F:zinc ion binding"/>
    <property type="evidence" value="ECO:0007669"/>
    <property type="project" value="UniProtKB-KW"/>
</dbReference>
<dbReference type="InterPro" id="IPR030456">
    <property type="entry name" value="TF_fork_head_CS_2"/>
</dbReference>
<accession>A0A8C7DQS5</accession>
<feature type="compositionally biased region" description="Low complexity" evidence="11">
    <location>
        <begin position="11"/>
        <end position="29"/>
    </location>
</feature>
<feature type="domain" description="Fork-head" evidence="12">
    <location>
        <begin position="416"/>
        <end position="489"/>
    </location>
</feature>
<organism evidence="13 14">
    <name type="scientific">Oncorhynchus kisutch</name>
    <name type="common">Coho salmon</name>
    <name type="synonym">Salmo kisutch</name>
    <dbReference type="NCBI Taxonomy" id="8019"/>
    <lineage>
        <taxon>Eukaryota</taxon>
        <taxon>Metazoa</taxon>
        <taxon>Chordata</taxon>
        <taxon>Craniata</taxon>
        <taxon>Vertebrata</taxon>
        <taxon>Euteleostomi</taxon>
        <taxon>Actinopterygii</taxon>
        <taxon>Neopterygii</taxon>
        <taxon>Teleostei</taxon>
        <taxon>Protacanthopterygii</taxon>
        <taxon>Salmoniformes</taxon>
        <taxon>Salmonidae</taxon>
        <taxon>Salmoninae</taxon>
        <taxon>Oncorhynchus</taxon>
    </lineage>
</organism>
<evidence type="ECO:0000313" key="14">
    <source>
        <dbReference type="Proteomes" id="UP000694557"/>
    </source>
</evidence>
<gene>
    <name evidence="13" type="primary">FOXP2</name>
    <name evidence="13" type="synonym">LOC109896783</name>
</gene>
<dbReference type="PANTHER" id="PTHR45796:SF1">
    <property type="entry name" value="FORKHEAD BOX PROTEIN P2"/>
    <property type="match status" value="1"/>
</dbReference>
<dbReference type="InterPro" id="IPR032354">
    <property type="entry name" value="FOXP-CC"/>
</dbReference>
<evidence type="ECO:0000256" key="6">
    <source>
        <dbReference type="ARBA" id="ARBA00023015"/>
    </source>
</evidence>
<dbReference type="CDD" id="cd20065">
    <property type="entry name" value="FH_FOXP2"/>
    <property type="match status" value="1"/>
</dbReference>
<dbReference type="PROSITE" id="PS50039">
    <property type="entry name" value="FORK_HEAD_3"/>
    <property type="match status" value="1"/>
</dbReference>
<dbReference type="PRINTS" id="PR00053">
    <property type="entry name" value="FORKHEAD"/>
</dbReference>
<keyword evidence="7 10" id="KW-0238">DNA-binding</keyword>
<dbReference type="Pfam" id="PF16159">
    <property type="entry name" value="FOXP-CC"/>
    <property type="match status" value="1"/>
</dbReference>
<evidence type="ECO:0000256" key="8">
    <source>
        <dbReference type="ARBA" id="ARBA00023163"/>
    </source>
</evidence>
<evidence type="ECO:0000256" key="3">
    <source>
        <dbReference type="ARBA" id="ARBA00022723"/>
    </source>
</evidence>
<dbReference type="AlphaFoldDB" id="A0A8C7DQS5"/>
<keyword evidence="3" id="KW-0479">Metal-binding</keyword>
<dbReference type="SMART" id="SM00339">
    <property type="entry name" value="FH"/>
    <property type="match status" value="1"/>
</dbReference>
<keyword evidence="8" id="KW-0804">Transcription</keyword>
<name>A0A8C7DQS5_ONCKI</name>
<dbReference type="InterPro" id="IPR036390">
    <property type="entry name" value="WH_DNA-bd_sf"/>
</dbReference>
<keyword evidence="4" id="KW-0863">Zinc-finger</keyword>
<dbReference type="Ensembl" id="ENSOKIT00005026371.1">
    <property type="protein sequence ID" value="ENSOKIP00005024895.1"/>
    <property type="gene ID" value="ENSOKIG00005010615.1"/>
</dbReference>
<evidence type="ECO:0000256" key="5">
    <source>
        <dbReference type="ARBA" id="ARBA00022833"/>
    </source>
</evidence>
<dbReference type="GO" id="GO:0001227">
    <property type="term" value="F:DNA-binding transcription repressor activity, RNA polymerase II-specific"/>
    <property type="evidence" value="ECO:0007669"/>
    <property type="project" value="TreeGrafter"/>
</dbReference>
<sequence>MMQESATETISNSSMSQNGMSSLSSLCSQLDAGSRDGRSSGDTSSEVSTVELLHLQQQQALQAARQLLLQQPGSGLKSPKNNDKQRPLQVPVSVAMMSPQVITPQQMQQILQQQVLSPQQLQALLQQQQAVMLQQQPQAIMAFLMNLTPVYPSLSPSLYLRSFIFFLSLSLSPSLPLSLSLSLSLSIYPPSLFLPVLFPSPLFSPSSHSFYPSLPPSLSFSPAVSLPLSLSLSRPSLLSSLHEETGASHSLYGHGVCKWPGCESVCEDFGQFLKHLNNEHALDDRSTAQCRVQMQVVQQLEIQLSKERERLQAMMAHLHMRPSEPKPSPKPLNLVSSVTMSKNLLSVSPPNVPQTPTTPSAPVTPMSQVPQVPSLLSAANVPSMGAMRRRHSDKYSMQLSSEIAPNYEFYKNADVRPPFTYATLIRQGIMESGDMQLTLNEIYSWFTRTFAYFRRNAATWKNAVRHNLSLHKCFVRVENVKGAVWTVDEMEYQKRRSQKITGSPTLVKNLPSSLGYGAALNASALVELYHCINFLLGYHVFMYTIISNIFHKFLSRPAIHVKEEPLNMDDDDCPMSLVTTANHSPELDEDRELEEGNLSDDLE</sequence>
<evidence type="ECO:0000256" key="2">
    <source>
        <dbReference type="ARBA" id="ARBA00022491"/>
    </source>
</evidence>
<protein>
    <submittedName>
        <fullName evidence="13">Forkhead box P2</fullName>
    </submittedName>
</protein>
<dbReference type="PANTHER" id="PTHR45796">
    <property type="entry name" value="FORKHEAD BOX P, ISOFORM C"/>
    <property type="match status" value="1"/>
</dbReference>
<dbReference type="SUPFAM" id="SSF46785">
    <property type="entry name" value="Winged helix' DNA-binding domain"/>
    <property type="match status" value="1"/>
</dbReference>
<dbReference type="Gene3D" id="1.20.5.340">
    <property type="match status" value="1"/>
</dbReference>
<dbReference type="GO" id="GO:0000978">
    <property type="term" value="F:RNA polymerase II cis-regulatory region sequence-specific DNA binding"/>
    <property type="evidence" value="ECO:0007669"/>
    <property type="project" value="TreeGrafter"/>
</dbReference>
<reference evidence="13" key="1">
    <citation type="submission" date="2025-08" db="UniProtKB">
        <authorList>
            <consortium name="Ensembl"/>
        </authorList>
    </citation>
    <scope>IDENTIFICATION</scope>
</reference>
<feature type="compositionally biased region" description="Polar residues" evidence="11">
    <location>
        <begin position="1"/>
        <end position="10"/>
    </location>
</feature>
<evidence type="ECO:0000259" key="12">
    <source>
        <dbReference type="PROSITE" id="PS50039"/>
    </source>
</evidence>
<dbReference type="InterPro" id="IPR050998">
    <property type="entry name" value="FOXP"/>
</dbReference>
<keyword evidence="9 10" id="KW-0539">Nucleus</keyword>